<accession>A0A6A7ACQ1</accession>
<sequence>MHQNRNTFRSQQHEIEALYILSGAPGLAIGVYHQGQVIHEDYRGLRDVEESLPVYENTIFHVASLTKAITAVAVDILVDRGELGWDTPIEDVLPVFKDHQSKKLRLSVVDFLSHRTGTTWGDALYMQSNNNIMFPKSENLKTFQYLPTVAEPCTRFIYNNHAFNIPGFIIEQLSGQSYGAFLKNNVFDLLKMSRTFTENPQIRTS</sequence>
<dbReference type="OrthoDB" id="5946976at2759"/>
<feature type="domain" description="Beta-lactamase-related" evidence="2">
    <location>
        <begin position="23"/>
        <end position="201"/>
    </location>
</feature>
<evidence type="ECO:0000313" key="3">
    <source>
        <dbReference type="EMBL" id="KAF2831090.1"/>
    </source>
</evidence>
<protein>
    <submittedName>
        <fullName evidence="3">Beta-lactamase/transpeptidase-like protein</fullName>
    </submittedName>
</protein>
<dbReference type="Pfam" id="PF00144">
    <property type="entry name" value="Beta-lactamase"/>
    <property type="match status" value="1"/>
</dbReference>
<reference evidence="3" key="1">
    <citation type="journal article" date="2020" name="Stud. Mycol.">
        <title>101 Dothideomycetes genomes: a test case for predicting lifestyles and emergence of pathogens.</title>
        <authorList>
            <person name="Haridas S."/>
            <person name="Albert R."/>
            <person name="Binder M."/>
            <person name="Bloem J."/>
            <person name="Labutti K."/>
            <person name="Salamov A."/>
            <person name="Andreopoulos B."/>
            <person name="Baker S."/>
            <person name="Barry K."/>
            <person name="Bills G."/>
            <person name="Bluhm B."/>
            <person name="Cannon C."/>
            <person name="Castanera R."/>
            <person name="Culley D."/>
            <person name="Daum C."/>
            <person name="Ezra D."/>
            <person name="Gonzalez J."/>
            <person name="Henrissat B."/>
            <person name="Kuo A."/>
            <person name="Liang C."/>
            <person name="Lipzen A."/>
            <person name="Lutzoni F."/>
            <person name="Magnuson J."/>
            <person name="Mondo S."/>
            <person name="Nolan M."/>
            <person name="Ohm R."/>
            <person name="Pangilinan J."/>
            <person name="Park H.-J."/>
            <person name="Ramirez L."/>
            <person name="Alfaro M."/>
            <person name="Sun H."/>
            <person name="Tritt A."/>
            <person name="Yoshinaga Y."/>
            <person name="Zwiers L.-H."/>
            <person name="Turgeon B."/>
            <person name="Goodwin S."/>
            <person name="Spatafora J."/>
            <person name="Crous P."/>
            <person name="Grigoriev I."/>
        </authorList>
    </citation>
    <scope>NUCLEOTIDE SEQUENCE</scope>
    <source>
        <strain evidence="3">CBS 113818</strain>
    </source>
</reference>
<dbReference type="PANTHER" id="PTHR46825:SF14">
    <property type="entry name" value="BETA-LACTAMASE-RELATED DOMAIN-CONTAINING PROTEIN"/>
    <property type="match status" value="1"/>
</dbReference>
<gene>
    <name evidence="3" type="ORF">CC86DRAFT_401645</name>
</gene>
<dbReference type="SUPFAM" id="SSF56601">
    <property type="entry name" value="beta-lactamase/transpeptidase-like"/>
    <property type="match status" value="1"/>
</dbReference>
<dbReference type="AlphaFoldDB" id="A0A6A7ACQ1"/>
<dbReference type="PANTHER" id="PTHR46825">
    <property type="entry name" value="D-ALANYL-D-ALANINE-CARBOXYPEPTIDASE/ENDOPEPTIDASE AMPH"/>
    <property type="match status" value="1"/>
</dbReference>
<comment type="similarity">
    <text evidence="1">Belongs to the peptidase S12 family.</text>
</comment>
<evidence type="ECO:0000259" key="2">
    <source>
        <dbReference type="Pfam" id="PF00144"/>
    </source>
</evidence>
<keyword evidence="4" id="KW-1185">Reference proteome</keyword>
<name>A0A6A7ACQ1_9PLEO</name>
<dbReference type="Proteomes" id="UP000799424">
    <property type="component" value="Unassembled WGS sequence"/>
</dbReference>
<dbReference type="InterPro" id="IPR012338">
    <property type="entry name" value="Beta-lactam/transpept-like"/>
</dbReference>
<evidence type="ECO:0000313" key="4">
    <source>
        <dbReference type="Proteomes" id="UP000799424"/>
    </source>
</evidence>
<dbReference type="Gene3D" id="3.40.710.10">
    <property type="entry name" value="DD-peptidase/beta-lactamase superfamily"/>
    <property type="match status" value="1"/>
</dbReference>
<organism evidence="3 4">
    <name type="scientific">Ophiobolus disseminans</name>
    <dbReference type="NCBI Taxonomy" id="1469910"/>
    <lineage>
        <taxon>Eukaryota</taxon>
        <taxon>Fungi</taxon>
        <taxon>Dikarya</taxon>
        <taxon>Ascomycota</taxon>
        <taxon>Pezizomycotina</taxon>
        <taxon>Dothideomycetes</taxon>
        <taxon>Pleosporomycetidae</taxon>
        <taxon>Pleosporales</taxon>
        <taxon>Pleosporineae</taxon>
        <taxon>Phaeosphaeriaceae</taxon>
        <taxon>Ophiobolus</taxon>
    </lineage>
</organism>
<dbReference type="InterPro" id="IPR050491">
    <property type="entry name" value="AmpC-like"/>
</dbReference>
<dbReference type="InterPro" id="IPR001466">
    <property type="entry name" value="Beta-lactam-related"/>
</dbReference>
<dbReference type="EMBL" id="MU006218">
    <property type="protein sequence ID" value="KAF2831090.1"/>
    <property type="molecule type" value="Genomic_DNA"/>
</dbReference>
<proteinExistence type="inferred from homology"/>
<evidence type="ECO:0000256" key="1">
    <source>
        <dbReference type="ARBA" id="ARBA00038215"/>
    </source>
</evidence>